<dbReference type="InterPro" id="IPR036770">
    <property type="entry name" value="Ankyrin_rpt-contain_sf"/>
</dbReference>
<dbReference type="GeneID" id="27689384"/>
<dbReference type="SUPFAM" id="SSF48403">
    <property type="entry name" value="Ankyrin repeat"/>
    <property type="match status" value="1"/>
</dbReference>
<evidence type="ECO:0000256" key="3">
    <source>
        <dbReference type="PROSITE-ProRule" id="PRU00023"/>
    </source>
</evidence>
<gene>
    <name evidence="4" type="ORF">SPPG_06050</name>
</gene>
<dbReference type="Proteomes" id="UP000053201">
    <property type="component" value="Unassembled WGS sequence"/>
</dbReference>
<dbReference type="PROSITE" id="PS50088">
    <property type="entry name" value="ANK_REPEAT"/>
    <property type="match status" value="1"/>
</dbReference>
<organism evidence="4 5">
    <name type="scientific">Spizellomyces punctatus (strain DAOM BR117)</name>
    <dbReference type="NCBI Taxonomy" id="645134"/>
    <lineage>
        <taxon>Eukaryota</taxon>
        <taxon>Fungi</taxon>
        <taxon>Fungi incertae sedis</taxon>
        <taxon>Chytridiomycota</taxon>
        <taxon>Chytridiomycota incertae sedis</taxon>
        <taxon>Chytridiomycetes</taxon>
        <taxon>Spizellomycetales</taxon>
        <taxon>Spizellomycetaceae</taxon>
        <taxon>Spizellomyces</taxon>
    </lineage>
</organism>
<dbReference type="PANTHER" id="PTHR24198">
    <property type="entry name" value="ANKYRIN REPEAT AND PROTEIN KINASE DOMAIN-CONTAINING PROTEIN"/>
    <property type="match status" value="1"/>
</dbReference>
<dbReference type="STRING" id="645134.A0A0L0HAW5"/>
<dbReference type="Pfam" id="PF12796">
    <property type="entry name" value="Ank_2"/>
    <property type="match status" value="1"/>
</dbReference>
<dbReference type="OMA" id="CPGHESA"/>
<evidence type="ECO:0000256" key="2">
    <source>
        <dbReference type="ARBA" id="ARBA00023043"/>
    </source>
</evidence>
<evidence type="ECO:0000256" key="1">
    <source>
        <dbReference type="ARBA" id="ARBA00022737"/>
    </source>
</evidence>
<dbReference type="InParanoid" id="A0A0L0HAW5"/>
<keyword evidence="1" id="KW-0677">Repeat</keyword>
<keyword evidence="5" id="KW-1185">Reference proteome</keyword>
<feature type="repeat" description="ANK" evidence="3">
    <location>
        <begin position="188"/>
        <end position="220"/>
    </location>
</feature>
<dbReference type="AlphaFoldDB" id="A0A0L0HAW5"/>
<evidence type="ECO:0000313" key="5">
    <source>
        <dbReference type="Proteomes" id="UP000053201"/>
    </source>
</evidence>
<protein>
    <submittedName>
        <fullName evidence="4">Uncharacterized protein</fullName>
    </submittedName>
</protein>
<keyword evidence="2 3" id="KW-0040">ANK repeat</keyword>
<sequence>MENAARLGWHDFLRFCSKQGFSLDVCKFDNDKHGGALYVAAVTGRYDTVKFIFDQNVSVVDPNHALAGAAVGRSLEIAKFAIEHGAQVDSFLDIDHMYCRSPLQLAARYSHIRLVEALIEKWGADVHLGPGPPLRHMEMTNWTDQALVEAAMHGHGVVTTYLLEKGAVVNRSYAGHVAFHTFSSEREPKLTALAGAAEAGHTDVIRILLAAGVRVDEYNEWALREAARCGRAEAVSILLDAGADVEPTTIPQHKPLTLACTSANIEVVCSIRQRGAKVTYASLGMAIRGGREVVEALLNSGDHPFFMSELYREPLNEDIKQGPMFLIPEGYPLRKAVSSRRPDLLPLLLHKYKADICWKGHRRWVLLWS</sequence>
<dbReference type="VEuPathDB" id="FungiDB:SPPG_06050"/>
<dbReference type="InterPro" id="IPR002110">
    <property type="entry name" value="Ankyrin_rpt"/>
</dbReference>
<dbReference type="OrthoDB" id="2093540at2759"/>
<dbReference type="PANTHER" id="PTHR24198:SF165">
    <property type="entry name" value="ANKYRIN REPEAT-CONTAINING PROTEIN-RELATED"/>
    <property type="match status" value="1"/>
</dbReference>
<dbReference type="SMART" id="SM00248">
    <property type="entry name" value="ANK"/>
    <property type="match status" value="7"/>
</dbReference>
<proteinExistence type="predicted"/>
<name>A0A0L0HAW5_SPIPD</name>
<accession>A0A0L0HAW5</accession>
<dbReference type="EMBL" id="KQ257460">
    <property type="protein sequence ID" value="KNC98342.1"/>
    <property type="molecule type" value="Genomic_DNA"/>
</dbReference>
<reference evidence="4 5" key="1">
    <citation type="submission" date="2009-08" db="EMBL/GenBank/DDBJ databases">
        <title>The Genome Sequence of Spizellomyces punctatus strain DAOM BR117.</title>
        <authorList>
            <consortium name="The Broad Institute Genome Sequencing Platform"/>
            <person name="Russ C."/>
            <person name="Cuomo C."/>
            <person name="Shea T."/>
            <person name="Young S.K."/>
            <person name="Zeng Q."/>
            <person name="Koehrsen M."/>
            <person name="Haas B."/>
            <person name="Borodovsky M."/>
            <person name="Guigo R."/>
            <person name="Alvarado L."/>
            <person name="Berlin A."/>
            <person name="Bochicchio J."/>
            <person name="Borenstein D."/>
            <person name="Chapman S."/>
            <person name="Chen Z."/>
            <person name="Engels R."/>
            <person name="Freedman E."/>
            <person name="Gellesch M."/>
            <person name="Goldberg J."/>
            <person name="Griggs A."/>
            <person name="Gujja S."/>
            <person name="Heiman D."/>
            <person name="Hepburn T."/>
            <person name="Howarth C."/>
            <person name="Jen D."/>
            <person name="Larson L."/>
            <person name="Lewis B."/>
            <person name="Mehta T."/>
            <person name="Park D."/>
            <person name="Pearson M."/>
            <person name="Roberts A."/>
            <person name="Saif S."/>
            <person name="Shenoy N."/>
            <person name="Sisk P."/>
            <person name="Stolte C."/>
            <person name="Sykes S."/>
            <person name="Thomson T."/>
            <person name="Walk T."/>
            <person name="White J."/>
            <person name="Yandava C."/>
            <person name="Burger G."/>
            <person name="Gray M.W."/>
            <person name="Holland P.W.H."/>
            <person name="King N."/>
            <person name="Lang F.B.F."/>
            <person name="Roger A.J."/>
            <person name="Ruiz-Trillo I."/>
            <person name="Lander E."/>
            <person name="Nusbaum C."/>
        </authorList>
    </citation>
    <scope>NUCLEOTIDE SEQUENCE [LARGE SCALE GENOMIC DNA]</scope>
    <source>
        <strain evidence="4 5">DAOM BR117</strain>
    </source>
</reference>
<dbReference type="Pfam" id="PF00023">
    <property type="entry name" value="Ank"/>
    <property type="match status" value="1"/>
</dbReference>
<dbReference type="eggNOG" id="KOG0504">
    <property type="taxonomic scope" value="Eukaryota"/>
</dbReference>
<dbReference type="RefSeq" id="XP_016606382.1">
    <property type="nucleotide sequence ID" value="XM_016754257.1"/>
</dbReference>
<evidence type="ECO:0000313" key="4">
    <source>
        <dbReference type="EMBL" id="KNC98342.1"/>
    </source>
</evidence>
<dbReference type="Gene3D" id="1.25.40.20">
    <property type="entry name" value="Ankyrin repeat-containing domain"/>
    <property type="match status" value="2"/>
</dbReference>